<dbReference type="GeneID" id="22913350"/>
<reference evidence="1" key="1">
    <citation type="submission" date="2013-12" db="EMBL/GenBank/DDBJ databases">
        <authorList>
            <person name="Omoto C.K."/>
            <person name="Sibley D."/>
            <person name="Venepally P."/>
            <person name="Hadjithomas M."/>
            <person name="Karamycheva S."/>
            <person name="Brunk B."/>
            <person name="Roos D."/>
            <person name="Caler E."/>
            <person name="Lorenzi H."/>
        </authorList>
    </citation>
    <scope>NUCLEOTIDE SEQUENCE</scope>
</reference>
<dbReference type="EMBL" id="AFNH02000700">
    <property type="protein sequence ID" value="EZG58879.1"/>
    <property type="molecule type" value="Genomic_DNA"/>
</dbReference>
<gene>
    <name evidence="1" type="ORF">GNI_093650</name>
</gene>
<protein>
    <submittedName>
        <fullName evidence="1">Uncharacterized protein</fullName>
    </submittedName>
</protein>
<organism evidence="1 2">
    <name type="scientific">Gregarina niphandrodes</name>
    <name type="common">Septate eugregarine</name>
    <dbReference type="NCBI Taxonomy" id="110365"/>
    <lineage>
        <taxon>Eukaryota</taxon>
        <taxon>Sar</taxon>
        <taxon>Alveolata</taxon>
        <taxon>Apicomplexa</taxon>
        <taxon>Conoidasida</taxon>
        <taxon>Gregarinasina</taxon>
        <taxon>Eugregarinorida</taxon>
        <taxon>Gregarinidae</taxon>
        <taxon>Gregarina</taxon>
    </lineage>
</organism>
<accession>A0A023B562</accession>
<evidence type="ECO:0000313" key="2">
    <source>
        <dbReference type="Proteomes" id="UP000019763"/>
    </source>
</evidence>
<comment type="caution">
    <text evidence="1">The sequence shown here is derived from an EMBL/GenBank/DDBJ whole genome shotgun (WGS) entry which is preliminary data.</text>
</comment>
<dbReference type="AlphaFoldDB" id="A0A023B562"/>
<keyword evidence="2" id="KW-1185">Reference proteome</keyword>
<sequence length="890" mass="99735">MNAEGIRPPVDDCVVRMLTLSGKSRETDILCAVLVPRDAVVSLTEVRKDVGTEEEACLSQDRRRFDWLERCNRILVYGSPNTINALGDTLVIRELKEYLEGVDPQGNFSHVSDQICHESAGQTMAQLRKVCDLDSDPLQVTACRRLNFEELEDLLQSVPEDWVPALQRSALQCGIFDVESGWSCRSTRCVPNKMCVAVSTGATILSGIAIWALYNWLKPRNSEAAAHSVNGIFNMSGTTSVNENFTMSRSTPMDLIHSVHHRSSPEDTFTSFDSSIAVSMTKEVLKAFQTETTTHSMKAMSSINGTIAINKNVTKRGSTVFDFADEGVTEALETSTSEHPVQNSPEDNFASLAASVAVNLAKEALRASETTTPSANGTLSVDGTATTRLLNLPSTAVSATSPVIRSKVVTSTGPETTTEYTSRFKTTMSNAALDRIRLPWSYCDDLFKSKGFKNGGWSKMGEPGWAYPCRGRSGVLLCKERGTESNNTCYFFGAPWRYDAFAVHDAIRSHVLNNGECAVRCDSEDEMVRHLWEEAADHLLYVPAHVRKRRADFDDMLQGRYPLDKKCSGWCKDDGCVKGDFNSVPDCRCAVSKVNCFVRSKLDHIFQNVESLAFDADTRYMFSSHSAFNAKEYFDVKNCSYECRWLDLDLAKTAVTRRMFEVESTEDTSGFKTRMSSRELRRLALTWDQCRKLFTREGGKARFESVEPLGRYPCGGGSGIWTCRKQQSCHRFGGPWMFDVFAVQDAVRHHLRNDRDCAALCYGPEDMVRDLWQETEANLASFPHHNQTPRREDFNAALSHLYPVNKPCSSSCVNCDENDFAPVKDCLCHVARVNCPVRDMLDNLWFQLESFAYDTSPRDAFRSLSLFNTKEEKYLVGKCDSECHIHSLEL</sequence>
<proteinExistence type="predicted"/>
<dbReference type="Proteomes" id="UP000019763">
    <property type="component" value="Unassembled WGS sequence"/>
</dbReference>
<dbReference type="RefSeq" id="XP_011130934.1">
    <property type="nucleotide sequence ID" value="XM_011132632.1"/>
</dbReference>
<name>A0A023B562_GRENI</name>
<dbReference type="VEuPathDB" id="CryptoDB:GNI_093650"/>
<evidence type="ECO:0000313" key="1">
    <source>
        <dbReference type="EMBL" id="EZG58879.1"/>
    </source>
</evidence>